<evidence type="ECO:0000256" key="7">
    <source>
        <dbReference type="ARBA" id="ARBA00022723"/>
    </source>
</evidence>
<keyword evidence="6 14" id="KW-0028">Amino-acid biosynthesis</keyword>
<evidence type="ECO:0000256" key="5">
    <source>
        <dbReference type="ARBA" id="ARBA00020653"/>
    </source>
</evidence>
<dbReference type="OrthoDB" id="9803598at2"/>
<dbReference type="PRINTS" id="PR00095">
    <property type="entry name" value="ANTSNTHASEI"/>
</dbReference>
<evidence type="ECO:0000256" key="1">
    <source>
        <dbReference type="ARBA" id="ARBA00004873"/>
    </source>
</evidence>
<feature type="domain" description="Anthranilate synthase component I N-terminal" evidence="18">
    <location>
        <begin position="24"/>
        <end position="192"/>
    </location>
</feature>
<dbReference type="GO" id="GO:0046872">
    <property type="term" value="F:metal ion binding"/>
    <property type="evidence" value="ECO:0007669"/>
    <property type="project" value="UniProtKB-KW"/>
</dbReference>
<evidence type="ECO:0000256" key="9">
    <source>
        <dbReference type="ARBA" id="ARBA00022842"/>
    </source>
</evidence>
<dbReference type="Gene3D" id="3.60.120.10">
    <property type="entry name" value="Anthranilate synthase"/>
    <property type="match status" value="1"/>
</dbReference>
<dbReference type="GO" id="GO:0004049">
    <property type="term" value="F:anthranilate synthase activity"/>
    <property type="evidence" value="ECO:0007669"/>
    <property type="project" value="UniProtKB-EC"/>
</dbReference>
<comment type="similarity">
    <text evidence="2 14">Belongs to the anthranilate synthase component I family.</text>
</comment>
<keyword evidence="8 14" id="KW-0822">Tryptophan biosynthesis</keyword>
<evidence type="ECO:0000256" key="4">
    <source>
        <dbReference type="ARBA" id="ARBA00012266"/>
    </source>
</evidence>
<evidence type="ECO:0000256" key="3">
    <source>
        <dbReference type="ARBA" id="ARBA00011575"/>
    </source>
</evidence>
<evidence type="ECO:0000259" key="17">
    <source>
        <dbReference type="Pfam" id="PF00425"/>
    </source>
</evidence>
<dbReference type="GO" id="GO:0000162">
    <property type="term" value="P:L-tryptophan biosynthetic process"/>
    <property type="evidence" value="ECO:0007669"/>
    <property type="project" value="UniProtKB-UniPathway"/>
</dbReference>
<evidence type="ECO:0000256" key="16">
    <source>
        <dbReference type="PIRSR" id="PIRSR001373-2"/>
    </source>
</evidence>
<comment type="subunit">
    <text evidence="3">Heterotetramer consisting of two non-identical subunits: a beta subunit (TrpG) and a large alpha subunit (TrpE).</text>
</comment>
<dbReference type="NCBIfam" id="NF010079">
    <property type="entry name" value="PRK13564.1"/>
    <property type="match status" value="1"/>
</dbReference>
<organism evidence="19 20">
    <name type="scientific">Candidatus Pantoea edessiphila</name>
    <dbReference type="NCBI Taxonomy" id="2044610"/>
    <lineage>
        <taxon>Bacteria</taxon>
        <taxon>Pseudomonadati</taxon>
        <taxon>Pseudomonadota</taxon>
        <taxon>Gammaproteobacteria</taxon>
        <taxon>Enterobacterales</taxon>
        <taxon>Erwiniaceae</taxon>
        <taxon>Pantoea</taxon>
    </lineage>
</organism>
<dbReference type="FunFam" id="3.60.120.10:FF:000006">
    <property type="entry name" value="Anthranilate synthase component 1"/>
    <property type="match status" value="1"/>
</dbReference>
<comment type="catalytic activity">
    <reaction evidence="13 14">
        <text>chorismate + L-glutamine = anthranilate + pyruvate + L-glutamate + H(+)</text>
        <dbReference type="Rhea" id="RHEA:21732"/>
        <dbReference type="ChEBI" id="CHEBI:15361"/>
        <dbReference type="ChEBI" id="CHEBI:15378"/>
        <dbReference type="ChEBI" id="CHEBI:16567"/>
        <dbReference type="ChEBI" id="CHEBI:29748"/>
        <dbReference type="ChEBI" id="CHEBI:29985"/>
        <dbReference type="ChEBI" id="CHEBI:58359"/>
        <dbReference type="EC" id="4.1.3.27"/>
    </reaction>
</comment>
<feature type="binding site" evidence="15">
    <location>
        <begin position="330"/>
        <end position="331"/>
    </location>
    <ligand>
        <name>chorismate</name>
        <dbReference type="ChEBI" id="CHEBI:29748"/>
    </ligand>
</feature>
<dbReference type="InterPro" id="IPR015890">
    <property type="entry name" value="Chorismate_C"/>
</dbReference>
<evidence type="ECO:0000256" key="2">
    <source>
        <dbReference type="ARBA" id="ARBA00009562"/>
    </source>
</evidence>
<evidence type="ECO:0000256" key="15">
    <source>
        <dbReference type="PIRSR" id="PIRSR001373-1"/>
    </source>
</evidence>
<evidence type="ECO:0000313" key="20">
    <source>
        <dbReference type="Proteomes" id="UP000296153"/>
    </source>
</evidence>
<dbReference type="Pfam" id="PF00425">
    <property type="entry name" value="Chorismate_bind"/>
    <property type="match status" value="1"/>
</dbReference>
<evidence type="ECO:0000259" key="18">
    <source>
        <dbReference type="Pfam" id="PF04715"/>
    </source>
</evidence>
<feature type="binding site" evidence="16">
    <location>
        <position position="363"/>
    </location>
    <ligand>
        <name>Mg(2+)</name>
        <dbReference type="ChEBI" id="CHEBI:18420"/>
    </ligand>
</feature>
<proteinExistence type="inferred from homology"/>
<feature type="binding site" evidence="15">
    <location>
        <position position="451"/>
    </location>
    <ligand>
        <name>chorismate</name>
        <dbReference type="ChEBI" id="CHEBI:29748"/>
    </ligand>
</feature>
<comment type="cofactor">
    <cofactor evidence="16">
        <name>Mg(2+)</name>
        <dbReference type="ChEBI" id="CHEBI:18420"/>
    </cofactor>
    <text evidence="16">Binds 1 Mg(2+) ion per subunit.</text>
</comment>
<protein>
    <recommendedName>
        <fullName evidence="5 14">Anthranilate synthase component 1</fullName>
        <ecNumber evidence="4 14">4.1.3.27</ecNumber>
    </recommendedName>
</protein>
<dbReference type="InterPro" id="IPR005257">
    <property type="entry name" value="Anth_synth_I_TrpE"/>
</dbReference>
<feature type="binding site" evidence="15">
    <location>
        <begin position="485"/>
        <end position="487"/>
    </location>
    <ligand>
        <name>chorismate</name>
        <dbReference type="ChEBI" id="CHEBI:29748"/>
    </ligand>
</feature>
<evidence type="ECO:0000256" key="8">
    <source>
        <dbReference type="ARBA" id="ARBA00022822"/>
    </source>
</evidence>
<dbReference type="UniPathway" id="UPA00035">
    <property type="reaction ID" value="UER00040"/>
</dbReference>
<dbReference type="InterPro" id="IPR005801">
    <property type="entry name" value="ADC_synthase"/>
</dbReference>
<dbReference type="InterPro" id="IPR019999">
    <property type="entry name" value="Anth_synth_I-like"/>
</dbReference>
<dbReference type="SUPFAM" id="SSF56322">
    <property type="entry name" value="ADC synthase"/>
    <property type="match status" value="1"/>
</dbReference>
<feature type="binding site" evidence="15">
    <location>
        <position position="471"/>
    </location>
    <ligand>
        <name>chorismate</name>
        <dbReference type="ChEBI" id="CHEBI:29748"/>
    </ligand>
</feature>
<dbReference type="EC" id="4.1.3.27" evidence="4 14"/>
<name>A0A2P5T0U0_9GAMM</name>
<comment type="pathway">
    <text evidence="1 14">Amino-acid biosynthesis; L-tryptophan biosynthesis; L-tryptophan from chorismate: step 1/5.</text>
</comment>
<dbReference type="InterPro" id="IPR006805">
    <property type="entry name" value="Anth_synth_I_N"/>
</dbReference>
<reference evidence="19 20" key="1">
    <citation type="journal article" date="2018" name="Genome Biol. Evol.">
        <title>Cladogenesis and Genomic Streamlining in Extracellular Endosymbionts of Tropical Stink Bugs.</title>
        <authorList>
            <person name="Otero-Bravo A."/>
            <person name="Goffredi S."/>
            <person name="Sabree Z.L."/>
        </authorList>
    </citation>
    <scope>NUCLEOTIDE SEQUENCE [LARGE SCALE GENOMIC DNA]</scope>
    <source>
        <strain evidence="19 20">SoEE</strain>
    </source>
</reference>
<keyword evidence="9 16" id="KW-0460">Magnesium</keyword>
<gene>
    <name evidence="19" type="ORF">CRV12_00800</name>
</gene>
<evidence type="ECO:0000256" key="12">
    <source>
        <dbReference type="ARBA" id="ARBA00025634"/>
    </source>
</evidence>
<dbReference type="PIRSF" id="PIRSF001373">
    <property type="entry name" value="TrpE"/>
    <property type="match status" value="1"/>
</dbReference>
<evidence type="ECO:0000256" key="13">
    <source>
        <dbReference type="ARBA" id="ARBA00047683"/>
    </source>
</evidence>
<evidence type="ECO:0000256" key="11">
    <source>
        <dbReference type="ARBA" id="ARBA00023239"/>
    </source>
</evidence>
<feature type="domain" description="Chorismate-utilising enzyme C-terminal" evidence="17">
    <location>
        <begin position="244"/>
        <end position="504"/>
    </location>
</feature>
<evidence type="ECO:0000313" key="19">
    <source>
        <dbReference type="EMBL" id="PPI88162.1"/>
    </source>
</evidence>
<feature type="binding site" evidence="15">
    <location>
        <position position="40"/>
    </location>
    <ligand>
        <name>L-tryptophan</name>
        <dbReference type="ChEBI" id="CHEBI:57912"/>
    </ligand>
</feature>
<keyword evidence="7 16" id="KW-0479">Metal-binding</keyword>
<accession>A0A2P5T0U0</accession>
<dbReference type="EMBL" id="PDKT01000001">
    <property type="protein sequence ID" value="PPI88162.1"/>
    <property type="molecule type" value="Genomic_DNA"/>
</dbReference>
<sequence>MSNDKLLVKLISVDAPYHENPGVLFHQLCGTRPATLLLESANIKSKQNLKSLLIIDSALRITALGSYVFIHALSKNGQILLSLLDNVLPNNIHNEVVALNKRKLKFPVIHNIKQDEDNRLKNPSILDPLRLILQLIKIPSDKKEAFLLGGLFAYDLVENFETLPKIKNEQNCPDYCFYLSEILLKIDHRKKNSCLQGSIFCKSVEESRRLHIRIKKLQSKMLQTFSKLPIKKIKNMQLKMNQSDKEYCNTINQMQKSIRSGEIFQVVPSRRFYLPCPSPLAAYNILKNDNLSPYMFFMQDRDFSLFGASPESSLKYSANSRQIEIYPIAGTRPRGRHSDNSLDLDLDSRIELEMRTNHKELSEHLMLVDLARSDLARVCIPGTRYIADLTKVDRYSYVMHLVSRIIGTLKSDLDALHAYRACMNMGTLTGAPKVRAMQLIAAAEGTRRGSYGGSVGYLNSQGDLDTCIVIRSAYVENGIATVQAGAGIVLDSNPQEEADESLNKARAVLRAIATAHHCEEIF</sequence>
<evidence type="ECO:0000256" key="10">
    <source>
        <dbReference type="ARBA" id="ARBA00023141"/>
    </source>
</evidence>
<dbReference type="Pfam" id="PF04715">
    <property type="entry name" value="Anth_synt_I_N"/>
    <property type="match status" value="1"/>
</dbReference>
<comment type="function">
    <text evidence="12">Part of a heterotetrameric complex that catalyzes the two-step biosynthesis of anthranilate, an intermediate in the biosynthesis of L-tryptophan. In the first step, the glutamine-binding beta subunit (TrpG) of anthranilate synthase (AS) provides the glutamine amidotransferase activity which generates ammonia as a substrate that, along with chorismate, is used in the second step, catalyzed by the large alpha subunit of AS (TrpE) to produce anthranilate. In the absence of TrpG, TrpE can synthesize anthranilate directly from chorismate and high concentrations of ammonia.</text>
</comment>
<evidence type="ECO:0000256" key="6">
    <source>
        <dbReference type="ARBA" id="ARBA00022605"/>
    </source>
</evidence>
<dbReference type="PANTHER" id="PTHR11236">
    <property type="entry name" value="AMINOBENZOATE/ANTHRANILATE SYNTHASE"/>
    <property type="match status" value="1"/>
</dbReference>
<keyword evidence="11 14" id="KW-0456">Lyase</keyword>
<dbReference type="Proteomes" id="UP000296153">
    <property type="component" value="Unassembled WGS sequence"/>
</dbReference>
<dbReference type="NCBIfam" id="TIGR00565">
    <property type="entry name" value="trpE_proteo"/>
    <property type="match status" value="1"/>
</dbReference>
<feature type="binding site" evidence="16">
    <location>
        <position position="500"/>
    </location>
    <ligand>
        <name>Mg(2+)</name>
        <dbReference type="ChEBI" id="CHEBI:18420"/>
    </ligand>
</feature>
<evidence type="ECO:0000256" key="14">
    <source>
        <dbReference type="PIRNR" id="PIRNR001373"/>
    </source>
</evidence>
<feature type="binding site" evidence="15">
    <location>
        <begin position="293"/>
        <end position="295"/>
    </location>
    <ligand>
        <name>L-tryptophan</name>
        <dbReference type="ChEBI" id="CHEBI:57912"/>
    </ligand>
</feature>
<dbReference type="PANTHER" id="PTHR11236:SF49">
    <property type="entry name" value="ANTHRANILATE SYNTHASE COMPONENT 1"/>
    <property type="match status" value="1"/>
</dbReference>
<dbReference type="AlphaFoldDB" id="A0A2P5T0U0"/>
<dbReference type="RefSeq" id="WP_136130772.1">
    <property type="nucleotide sequence ID" value="NZ_PDKT01000001.1"/>
</dbReference>
<comment type="caution">
    <text evidence="19">The sequence shown here is derived from an EMBL/GenBank/DDBJ whole genome shotgun (WGS) entry which is preliminary data.</text>
</comment>
<keyword evidence="10 14" id="KW-0057">Aromatic amino acid biosynthesis</keyword>